<dbReference type="Gene3D" id="3.90.1530.30">
    <property type="match status" value="1"/>
</dbReference>
<dbReference type="InterPro" id="IPR036086">
    <property type="entry name" value="ParB/Sulfiredoxin_sf"/>
</dbReference>
<evidence type="ECO:0000313" key="6">
    <source>
        <dbReference type="Proteomes" id="UP000013893"/>
    </source>
</evidence>
<dbReference type="RefSeq" id="WP_015641886.1">
    <property type="nucleotide sequence ID" value="NC_021219.1"/>
</dbReference>
<dbReference type="CDD" id="cd16393">
    <property type="entry name" value="SPO0J_N"/>
    <property type="match status" value="1"/>
</dbReference>
<dbReference type="SMART" id="SM00470">
    <property type="entry name" value="ParB"/>
    <property type="match status" value="1"/>
</dbReference>
<dbReference type="GO" id="GO:0003677">
    <property type="term" value="F:DNA binding"/>
    <property type="evidence" value="ECO:0007669"/>
    <property type="project" value="UniProtKB-KW"/>
</dbReference>
<dbReference type="Pfam" id="PF23552">
    <property type="entry name" value="ParB_C"/>
    <property type="match status" value="1"/>
</dbReference>
<evidence type="ECO:0000256" key="3">
    <source>
        <dbReference type="ARBA" id="ARBA00023125"/>
    </source>
</evidence>
<reference evidence="5 6" key="1">
    <citation type="journal article" date="2013" name="Nat. Biotechnol.">
        <title>Genome sequences of rare, uncultured bacteria obtained by differential coverage binning of multiple metagenomes.</title>
        <authorList>
            <person name="Albertsen M."/>
            <person name="Hugenholtz P."/>
            <person name="Skarshewski A."/>
            <person name="Nielsen K.L."/>
            <person name="Tyson G.W."/>
            <person name="Nielsen P.H."/>
        </authorList>
    </citation>
    <scope>NUCLEOTIDE SEQUENCE [LARGE SCALE GENOMIC DNA]</scope>
    <source>
        <strain evidence="5">TM71</strain>
    </source>
</reference>
<dbReference type="Gene3D" id="1.10.10.2830">
    <property type="match status" value="1"/>
</dbReference>
<dbReference type="PANTHER" id="PTHR33375:SF1">
    <property type="entry name" value="CHROMOSOME-PARTITIONING PROTEIN PARB-RELATED"/>
    <property type="match status" value="1"/>
</dbReference>
<evidence type="ECO:0000256" key="2">
    <source>
        <dbReference type="ARBA" id="ARBA00022829"/>
    </source>
</evidence>
<evidence type="ECO:0000259" key="4">
    <source>
        <dbReference type="SMART" id="SM00470"/>
    </source>
</evidence>
<dbReference type="PANTHER" id="PTHR33375">
    <property type="entry name" value="CHROMOSOME-PARTITIONING PROTEIN PARB-RELATED"/>
    <property type="match status" value="1"/>
</dbReference>
<dbReference type="InterPro" id="IPR057240">
    <property type="entry name" value="ParB_dimer_C"/>
</dbReference>
<protein>
    <submittedName>
        <fullName evidence="5">Chromosome-partitioning protein parB</fullName>
    </submittedName>
</protein>
<dbReference type="KEGG" id="saal:L336_0734"/>
<dbReference type="Pfam" id="PF17762">
    <property type="entry name" value="HTH_ParB"/>
    <property type="match status" value="1"/>
</dbReference>
<dbReference type="GO" id="GO:0007059">
    <property type="term" value="P:chromosome segregation"/>
    <property type="evidence" value="ECO:0007669"/>
    <property type="project" value="UniProtKB-KW"/>
</dbReference>
<keyword evidence="6" id="KW-1185">Reference proteome</keyword>
<dbReference type="GO" id="GO:0005694">
    <property type="term" value="C:chromosome"/>
    <property type="evidence" value="ECO:0007669"/>
    <property type="project" value="TreeGrafter"/>
</dbReference>
<dbReference type="InterPro" id="IPR050336">
    <property type="entry name" value="Chromosome_partition/occlusion"/>
</dbReference>
<proteinExistence type="inferred from homology"/>
<dbReference type="SUPFAM" id="SSF110849">
    <property type="entry name" value="ParB/Sulfiredoxin"/>
    <property type="match status" value="1"/>
</dbReference>
<keyword evidence="2" id="KW-0159">Chromosome partition</keyword>
<evidence type="ECO:0000256" key="1">
    <source>
        <dbReference type="ARBA" id="ARBA00006295"/>
    </source>
</evidence>
<dbReference type="Pfam" id="PF02195">
    <property type="entry name" value="ParB_N"/>
    <property type="match status" value="1"/>
</dbReference>
<dbReference type="FunFam" id="1.10.10.2830:FF:000001">
    <property type="entry name" value="Chromosome partitioning protein ParB"/>
    <property type="match status" value="1"/>
</dbReference>
<dbReference type="InterPro" id="IPR004437">
    <property type="entry name" value="ParB/RepB/Spo0J"/>
</dbReference>
<dbReference type="InterPro" id="IPR003115">
    <property type="entry name" value="ParB_N"/>
</dbReference>
<sequence length="300" mass="33481">MSAKKTGLGRSFNSLIPTEFFDESFDPTADQDDRVSDLRYIRLEEITPDPDQPRRTFDELSLSELTTSIRDYGVLQPIVVRPHQGNYMIVAGERRFRAAKLAGLTKIPALVRTLSNQHKLELSLIENLQRSDLNPLETATAYLKLRDQFNLTLDQIGERVGGKSVSTISNTLRLLRLPAMVREALADGRLSEGRARPLVNLDEATIESILPRMIAEDWSARMTEQYISRLKSHNRVTSGPAASGAETVASLDAAASRLQKRFKVPVKIKATPRGAGSITIAFKNHNEFKRLTELLDSSSH</sequence>
<gene>
    <name evidence="5" type="primary">parB</name>
    <name evidence="5" type="ORF">L336_0734</name>
</gene>
<name>R4PYW8_9BACT</name>
<evidence type="ECO:0000313" key="5">
    <source>
        <dbReference type="EMBL" id="AGL62436.1"/>
    </source>
</evidence>
<dbReference type="FunFam" id="3.90.1530.30:FF:000001">
    <property type="entry name" value="Chromosome partitioning protein ParB"/>
    <property type="match status" value="1"/>
</dbReference>
<dbReference type="OrthoDB" id="9802051at2"/>
<dbReference type="Proteomes" id="UP000013893">
    <property type="component" value="Chromosome"/>
</dbReference>
<feature type="domain" description="ParB-like N-terminal" evidence="4">
    <location>
        <begin position="39"/>
        <end position="128"/>
    </location>
</feature>
<comment type="similarity">
    <text evidence="1">Belongs to the ParB family.</text>
</comment>
<dbReference type="HOGENOM" id="CLU_023853_0_0_0"/>
<dbReference type="InterPro" id="IPR041468">
    <property type="entry name" value="HTH_ParB/Spo0J"/>
</dbReference>
<dbReference type="AlphaFoldDB" id="R4PYW8"/>
<accession>R4PYW8</accession>
<dbReference type="NCBIfam" id="TIGR00180">
    <property type="entry name" value="parB_part"/>
    <property type="match status" value="1"/>
</dbReference>
<dbReference type="EMBL" id="CP005957">
    <property type="protein sequence ID" value="AGL62436.1"/>
    <property type="molecule type" value="Genomic_DNA"/>
</dbReference>
<dbReference type="STRING" id="1332188.L336_0734"/>
<organism evidence="5 6">
    <name type="scientific">Candidatus Saccharimonas aalborgensis</name>
    <dbReference type="NCBI Taxonomy" id="1332188"/>
    <lineage>
        <taxon>Bacteria</taxon>
        <taxon>Candidatus Saccharimonadota</taxon>
        <taxon>Candidatus Saccharimonadia</taxon>
        <taxon>Candidatus Saccharimonadales</taxon>
        <taxon>Candidatus Saccharimonadaceae</taxon>
        <taxon>Candidatus Saccharimonas</taxon>
    </lineage>
</organism>
<keyword evidence="3" id="KW-0238">DNA-binding</keyword>
<dbReference type="GO" id="GO:0045881">
    <property type="term" value="P:positive regulation of sporulation resulting in formation of a cellular spore"/>
    <property type="evidence" value="ECO:0007669"/>
    <property type="project" value="TreeGrafter"/>
</dbReference>